<dbReference type="OrthoDB" id="10683244at2759"/>
<keyword evidence="2" id="KW-1185">Reference proteome</keyword>
<comment type="caution">
    <text evidence="1">The sequence shown here is derived from an EMBL/GenBank/DDBJ whole genome shotgun (WGS) entry which is preliminary data.</text>
</comment>
<dbReference type="Proteomes" id="UP000649617">
    <property type="component" value="Unassembled WGS sequence"/>
</dbReference>
<sequence>MSSVKVQAGYQIRRSFAQAGAPVMFDPLFHARGKAATPESMADEHSSCAGAGSLAMQLFELQMPDPFRSWETLRITAKVPKEWLEVHPLPEMMGDNNIDDFW</sequence>
<organism evidence="1 2">
    <name type="scientific">Symbiodinium pilosum</name>
    <name type="common">Dinoflagellate</name>
    <dbReference type="NCBI Taxonomy" id="2952"/>
    <lineage>
        <taxon>Eukaryota</taxon>
        <taxon>Sar</taxon>
        <taxon>Alveolata</taxon>
        <taxon>Dinophyceae</taxon>
        <taxon>Suessiales</taxon>
        <taxon>Symbiodiniaceae</taxon>
        <taxon>Symbiodinium</taxon>
    </lineage>
</organism>
<gene>
    <name evidence="1" type="primary">gapN</name>
    <name evidence="1" type="ORF">SPIL2461_LOCUS13117</name>
</gene>
<accession>A0A812T1H8</accession>
<dbReference type="EMBL" id="CAJNIZ010028147">
    <property type="protein sequence ID" value="CAE7505864.1"/>
    <property type="molecule type" value="Genomic_DNA"/>
</dbReference>
<proteinExistence type="predicted"/>
<reference evidence="1" key="1">
    <citation type="submission" date="2021-02" db="EMBL/GenBank/DDBJ databases">
        <authorList>
            <person name="Dougan E. K."/>
            <person name="Rhodes N."/>
            <person name="Thang M."/>
            <person name="Chan C."/>
        </authorList>
    </citation>
    <scope>NUCLEOTIDE SEQUENCE</scope>
</reference>
<protein>
    <submittedName>
        <fullName evidence="1">GapN protein</fullName>
    </submittedName>
</protein>
<dbReference type="AlphaFoldDB" id="A0A812T1H8"/>
<evidence type="ECO:0000313" key="1">
    <source>
        <dbReference type="EMBL" id="CAE7505864.1"/>
    </source>
</evidence>
<evidence type="ECO:0000313" key="2">
    <source>
        <dbReference type="Proteomes" id="UP000649617"/>
    </source>
</evidence>
<name>A0A812T1H8_SYMPI</name>